<name>A0A2T7DLT8_9POAL</name>
<proteinExistence type="predicted"/>
<accession>A0A2T7DLT8</accession>
<dbReference type="OrthoDB" id="10366847at2759"/>
<sequence>MAKNSPAFIQLLLVLVTLLVFVGGILARGGRSTCANNPTRQEACPSIPGKGQ</sequence>
<feature type="chain" id="PRO_5015669426" description="Hydrophobic seed protein domain-containing protein" evidence="1">
    <location>
        <begin position="28"/>
        <end position="52"/>
    </location>
</feature>
<dbReference type="Proteomes" id="UP000244336">
    <property type="component" value="Chromosome 5"/>
</dbReference>
<dbReference type="Gramene" id="PUZ56543">
    <property type="protein sequence ID" value="PUZ56543"/>
    <property type="gene ID" value="GQ55_5G328000"/>
</dbReference>
<protein>
    <recommendedName>
        <fullName evidence="4">Hydrophobic seed protein domain-containing protein</fullName>
    </recommendedName>
</protein>
<evidence type="ECO:0000313" key="2">
    <source>
        <dbReference type="EMBL" id="PUZ56543.1"/>
    </source>
</evidence>
<evidence type="ECO:0000313" key="3">
    <source>
        <dbReference type="Proteomes" id="UP000244336"/>
    </source>
</evidence>
<gene>
    <name evidence="2" type="ORF">GQ55_5G328000</name>
</gene>
<evidence type="ECO:0008006" key="4">
    <source>
        <dbReference type="Google" id="ProtNLM"/>
    </source>
</evidence>
<dbReference type="EMBL" id="CM009753">
    <property type="protein sequence ID" value="PUZ56543.1"/>
    <property type="molecule type" value="Genomic_DNA"/>
</dbReference>
<organism evidence="2 3">
    <name type="scientific">Panicum hallii var. hallii</name>
    <dbReference type="NCBI Taxonomy" id="1504633"/>
    <lineage>
        <taxon>Eukaryota</taxon>
        <taxon>Viridiplantae</taxon>
        <taxon>Streptophyta</taxon>
        <taxon>Embryophyta</taxon>
        <taxon>Tracheophyta</taxon>
        <taxon>Spermatophyta</taxon>
        <taxon>Magnoliopsida</taxon>
        <taxon>Liliopsida</taxon>
        <taxon>Poales</taxon>
        <taxon>Poaceae</taxon>
        <taxon>PACMAD clade</taxon>
        <taxon>Panicoideae</taxon>
        <taxon>Panicodae</taxon>
        <taxon>Paniceae</taxon>
        <taxon>Panicinae</taxon>
        <taxon>Panicum</taxon>
        <taxon>Panicum sect. Panicum</taxon>
    </lineage>
</organism>
<reference evidence="2 3" key="1">
    <citation type="submission" date="2018-04" db="EMBL/GenBank/DDBJ databases">
        <title>WGS assembly of Panicum hallii var. hallii HAL2.</title>
        <authorList>
            <person name="Lovell J."/>
            <person name="Jenkins J."/>
            <person name="Lowry D."/>
            <person name="Mamidi S."/>
            <person name="Sreedasyam A."/>
            <person name="Weng X."/>
            <person name="Barry K."/>
            <person name="Bonette J."/>
            <person name="Campitelli B."/>
            <person name="Daum C."/>
            <person name="Gordon S."/>
            <person name="Gould B."/>
            <person name="Lipzen A."/>
            <person name="MacQueen A."/>
            <person name="Palacio-Mejia J."/>
            <person name="Plott C."/>
            <person name="Shakirov E."/>
            <person name="Shu S."/>
            <person name="Yoshinaga Y."/>
            <person name="Zane M."/>
            <person name="Rokhsar D."/>
            <person name="Grimwood J."/>
            <person name="Schmutz J."/>
            <person name="Juenger T."/>
        </authorList>
    </citation>
    <scope>NUCLEOTIDE SEQUENCE [LARGE SCALE GENOMIC DNA]</scope>
    <source>
        <strain evidence="3">cv. HAL2</strain>
    </source>
</reference>
<evidence type="ECO:0000256" key="1">
    <source>
        <dbReference type="SAM" id="SignalP"/>
    </source>
</evidence>
<dbReference type="AlphaFoldDB" id="A0A2T7DLT8"/>
<feature type="signal peptide" evidence="1">
    <location>
        <begin position="1"/>
        <end position="27"/>
    </location>
</feature>
<keyword evidence="1" id="KW-0732">Signal</keyword>
<keyword evidence="3" id="KW-1185">Reference proteome</keyword>